<dbReference type="Proteomes" id="UP001642484">
    <property type="component" value="Unassembled WGS sequence"/>
</dbReference>
<comment type="caution">
    <text evidence="2">The sequence shown here is derived from an EMBL/GenBank/DDBJ whole genome shotgun (WGS) entry which is preliminary data.</text>
</comment>
<feature type="compositionally biased region" description="Basic and acidic residues" evidence="1">
    <location>
        <begin position="151"/>
        <end position="189"/>
    </location>
</feature>
<feature type="compositionally biased region" description="Acidic residues" evidence="1">
    <location>
        <begin position="190"/>
        <end position="207"/>
    </location>
</feature>
<keyword evidence="3" id="KW-1185">Reference proteome</keyword>
<reference evidence="2 3" key="1">
    <citation type="submission" date="2024-02" db="EMBL/GenBank/DDBJ databases">
        <authorList>
            <person name="Chen Y."/>
            <person name="Shah S."/>
            <person name="Dougan E. K."/>
            <person name="Thang M."/>
            <person name="Chan C."/>
        </authorList>
    </citation>
    <scope>NUCLEOTIDE SEQUENCE [LARGE SCALE GENOMIC DNA]</scope>
</reference>
<organism evidence="2 3">
    <name type="scientific">Durusdinium trenchii</name>
    <dbReference type="NCBI Taxonomy" id="1381693"/>
    <lineage>
        <taxon>Eukaryota</taxon>
        <taxon>Sar</taxon>
        <taxon>Alveolata</taxon>
        <taxon>Dinophyceae</taxon>
        <taxon>Suessiales</taxon>
        <taxon>Symbiodiniaceae</taxon>
        <taxon>Durusdinium</taxon>
    </lineage>
</organism>
<feature type="compositionally biased region" description="Basic and acidic residues" evidence="1">
    <location>
        <begin position="127"/>
        <end position="141"/>
    </location>
</feature>
<proteinExistence type="predicted"/>
<gene>
    <name evidence="2" type="ORF">CCMP2556_LOCUS12861</name>
</gene>
<feature type="compositionally biased region" description="Low complexity" evidence="1">
    <location>
        <begin position="107"/>
        <end position="123"/>
    </location>
</feature>
<name>A0ABP0JSG3_9DINO</name>
<accession>A0ABP0JSG3</accession>
<dbReference type="EMBL" id="CAXAMN010006369">
    <property type="protein sequence ID" value="CAK9017397.1"/>
    <property type="molecule type" value="Genomic_DNA"/>
</dbReference>
<evidence type="ECO:0000313" key="2">
    <source>
        <dbReference type="EMBL" id="CAK9017397.1"/>
    </source>
</evidence>
<protein>
    <submittedName>
        <fullName evidence="2">Uncharacterized protein</fullName>
    </submittedName>
</protein>
<evidence type="ECO:0000313" key="3">
    <source>
        <dbReference type="Proteomes" id="UP001642484"/>
    </source>
</evidence>
<feature type="compositionally biased region" description="Basic and acidic residues" evidence="1">
    <location>
        <begin position="31"/>
        <end position="72"/>
    </location>
</feature>
<feature type="compositionally biased region" description="Basic residues" evidence="1">
    <location>
        <begin position="75"/>
        <end position="106"/>
    </location>
</feature>
<evidence type="ECO:0000256" key="1">
    <source>
        <dbReference type="SAM" id="MobiDB-lite"/>
    </source>
</evidence>
<feature type="compositionally biased region" description="Basic residues" evidence="1">
    <location>
        <begin position="13"/>
        <end position="30"/>
    </location>
</feature>
<feature type="region of interest" description="Disordered" evidence="1">
    <location>
        <begin position="1"/>
        <end position="217"/>
    </location>
</feature>
<sequence>MGFVPTQVEGKKKQSGSKQKKNKKKKNQKKNGKDQKKSQKKENQKKDKCGKKEEDKKSPPTPDEPKPVHDAPHTPVKKAKAAKAKAKGSPKAKAKSSPKAKAKGSPKPKSVMKAVLKKPSAAKLPKKPAEEEKVDKAEAKAKSKNKKKRKAEAEKKKKEEAAEKKKKEEAAEKKKKEEEDTVQKKPGEKEEPEEPEEEACGFEDDPSVDPGATETRDRCKMQKFNKMYQAGQLLPWIKEEWEKTLTMKSGKRERQSLIVNSLFDRSEAGRLVLNANKAVFQSMKESFEEKTNKQSTKSLSKRLFMGRFNLTEADLLAGVAEGEFQEIQTDHGPRYLWMEETQTCKQGDKTALGWIQQKEGDQKQMAKMNKMIEAMSAGHWSQGFALPTTSGSSSSAAPPLAIQDMDAPLSPQQWKMAQTQLIQAKDAMSKLEKDGLKHLQVIGDNRADPVFEVLAEISHAYRFKELENGQELTLSKHNALMAECGKKAESLDDILAGIKGQLNARANRAKK</sequence>